<dbReference type="AlphaFoldDB" id="A0A5B8NMZ8"/>
<reference evidence="1 2" key="1">
    <citation type="submission" date="2019-08" db="EMBL/GenBank/DDBJ databases">
        <title>Carotenoids and Carotenoid Binding Proteins in the Halophilic Cyanobacterium Euhalothece sp. ZM00.</title>
        <authorList>
            <person name="Cho S.M."/>
            <person name="Song J.Y."/>
            <person name="Park Y.-I."/>
        </authorList>
    </citation>
    <scope>NUCLEOTIDE SEQUENCE [LARGE SCALE GENOMIC DNA]</scope>
    <source>
        <strain evidence="1 2">Z-M001</strain>
    </source>
</reference>
<accession>A0A5B8NMZ8</accession>
<gene>
    <name evidence="1" type="ORF">FRE64_12395</name>
</gene>
<dbReference type="OrthoDB" id="9798416at2"/>
<dbReference type="RefSeq" id="WP_146296529.1">
    <property type="nucleotide sequence ID" value="NZ_CP042326.1"/>
</dbReference>
<dbReference type="KEGG" id="enn:FRE64_12395"/>
<organism evidence="1 2">
    <name type="scientific">Euhalothece natronophila Z-M001</name>
    <dbReference type="NCBI Taxonomy" id="522448"/>
    <lineage>
        <taxon>Bacteria</taxon>
        <taxon>Bacillati</taxon>
        <taxon>Cyanobacteriota</taxon>
        <taxon>Cyanophyceae</taxon>
        <taxon>Oscillatoriophycideae</taxon>
        <taxon>Chroococcales</taxon>
        <taxon>Halothecacae</taxon>
        <taxon>Halothece cluster</taxon>
        <taxon>Euhalothece</taxon>
    </lineage>
</organism>
<name>A0A5B8NMZ8_9CHRO</name>
<evidence type="ECO:0000313" key="2">
    <source>
        <dbReference type="Proteomes" id="UP000318453"/>
    </source>
</evidence>
<dbReference type="Proteomes" id="UP000318453">
    <property type="component" value="Chromosome"/>
</dbReference>
<evidence type="ECO:0000313" key="1">
    <source>
        <dbReference type="EMBL" id="QDZ40683.1"/>
    </source>
</evidence>
<dbReference type="EMBL" id="CP042326">
    <property type="protein sequence ID" value="QDZ40683.1"/>
    <property type="molecule type" value="Genomic_DNA"/>
</dbReference>
<keyword evidence="2" id="KW-1185">Reference proteome</keyword>
<sequence>MSKTRSYKEDLLEALTDPIEAREYLNTALEDENPEVFLLALRDVVEANSQTQHDSTRHYGSVSDLHATLEKGNSDLDRVRSLLNQIGFKLVVEVNQ</sequence>
<protein>
    <submittedName>
        <fullName evidence="1">Transcriptional regulator</fullName>
    </submittedName>
</protein>
<proteinExistence type="predicted"/>